<dbReference type="PIRSF" id="PIRSF000232">
    <property type="entry name" value="YdjA"/>
    <property type="match status" value="1"/>
</dbReference>
<comment type="similarity">
    <text evidence="1 7">Belongs to the nitroreductase family.</text>
</comment>
<accession>A0A7X6DEU1</accession>
<feature type="domain" description="Nitroreductase" evidence="9">
    <location>
        <begin position="41"/>
        <end position="187"/>
    </location>
</feature>
<keyword evidence="2 7" id="KW-0285">Flavoprotein</keyword>
<gene>
    <name evidence="10" type="ORF">RAMLITH_08125</name>
</gene>
<dbReference type="PANTHER" id="PTHR43821:SF1">
    <property type="entry name" value="NAD(P)H NITROREDUCTASE YDJA-RELATED"/>
    <property type="match status" value="1"/>
</dbReference>
<dbReference type="InterPro" id="IPR000415">
    <property type="entry name" value="Nitroreductase-like"/>
</dbReference>
<dbReference type="Proteomes" id="UP000521868">
    <property type="component" value="Unassembled WGS sequence"/>
</dbReference>
<sequence>MVRDMDALPLPPASAEPAACAQWVSALIQHRQTILPKRLGEPGPDDRQLELILQAAAAAPDHGELLPWRFVLIPAAARARLAEVFAAALLERDPAAAQEQVARAREKAFRAPVLMLAIVRMGAPGDDVPPPERVLSAGCAIQNMLLMATALGFGSALTSGKALHAAGLRALFGLADEEQAVCFLSVGTAVRRKPGRQRPDPAQFVSTLP</sequence>
<dbReference type="CDD" id="cd02135">
    <property type="entry name" value="YdjA-like"/>
    <property type="match status" value="1"/>
</dbReference>
<dbReference type="AlphaFoldDB" id="A0A7X6DEU1"/>
<dbReference type="EMBL" id="VTOX01000002">
    <property type="protein sequence ID" value="NKE65788.1"/>
    <property type="molecule type" value="Genomic_DNA"/>
</dbReference>
<dbReference type="Gene3D" id="3.40.109.10">
    <property type="entry name" value="NADH Oxidase"/>
    <property type="match status" value="1"/>
</dbReference>
<dbReference type="InterPro" id="IPR029479">
    <property type="entry name" value="Nitroreductase"/>
</dbReference>
<feature type="binding site" evidence="8">
    <location>
        <position position="62"/>
    </location>
    <ligand>
        <name>FMN</name>
        <dbReference type="ChEBI" id="CHEBI:58210"/>
        <note>ligand shared between dimeric partners</note>
    </ligand>
</feature>
<dbReference type="EC" id="1.-.-.-" evidence="7"/>
<dbReference type="InterPro" id="IPR052530">
    <property type="entry name" value="NAD(P)H_nitroreductase"/>
</dbReference>
<keyword evidence="6 7" id="KW-0520">NAD</keyword>
<evidence type="ECO:0000259" key="9">
    <source>
        <dbReference type="Pfam" id="PF00881"/>
    </source>
</evidence>
<dbReference type="GO" id="GO:0016491">
    <property type="term" value="F:oxidoreductase activity"/>
    <property type="evidence" value="ECO:0007669"/>
    <property type="project" value="UniProtKB-UniRule"/>
</dbReference>
<protein>
    <recommendedName>
        <fullName evidence="7">Putative NAD(P)H nitroreductase</fullName>
        <ecNumber evidence="7">1.-.-.-</ecNumber>
    </recommendedName>
</protein>
<feature type="binding site" description="in other chain" evidence="8">
    <location>
        <begin position="31"/>
        <end position="33"/>
    </location>
    <ligand>
        <name>FMN</name>
        <dbReference type="ChEBI" id="CHEBI:58210"/>
        <note>ligand shared between dimeric partners</note>
    </ligand>
</feature>
<evidence type="ECO:0000256" key="2">
    <source>
        <dbReference type="ARBA" id="ARBA00022630"/>
    </source>
</evidence>
<keyword evidence="11" id="KW-1185">Reference proteome</keyword>
<evidence type="ECO:0000313" key="10">
    <source>
        <dbReference type="EMBL" id="NKE65788.1"/>
    </source>
</evidence>
<evidence type="ECO:0000256" key="7">
    <source>
        <dbReference type="PIRNR" id="PIRNR000232"/>
    </source>
</evidence>
<reference evidence="10 11" key="1">
    <citation type="journal article" date="2020" name="Nature">
        <title>Bacterial chemolithoautotrophy via manganese oxidation.</title>
        <authorList>
            <person name="Yu H."/>
            <person name="Leadbetter J.R."/>
        </authorList>
    </citation>
    <scope>NUCLEOTIDE SEQUENCE [LARGE SCALE GENOMIC DNA]</scope>
    <source>
        <strain evidence="10 11">RBP-1</strain>
    </source>
</reference>
<evidence type="ECO:0000256" key="1">
    <source>
        <dbReference type="ARBA" id="ARBA00007118"/>
    </source>
</evidence>
<comment type="caution">
    <text evidence="10">The sequence shown here is derived from an EMBL/GenBank/DDBJ whole genome shotgun (WGS) entry which is preliminary data.</text>
</comment>
<comment type="cofactor">
    <cofactor evidence="8">
        <name>FMN</name>
        <dbReference type="ChEBI" id="CHEBI:58210"/>
    </cofactor>
    <text evidence="8">Binds 1 FMN per subunit.</text>
</comment>
<dbReference type="PANTHER" id="PTHR43821">
    <property type="entry name" value="NAD(P)H NITROREDUCTASE YDJA-RELATED"/>
    <property type="match status" value="1"/>
</dbReference>
<evidence type="ECO:0000256" key="8">
    <source>
        <dbReference type="PIRSR" id="PIRSR000232-1"/>
    </source>
</evidence>
<dbReference type="InterPro" id="IPR026021">
    <property type="entry name" value="YdjA-like"/>
</dbReference>
<evidence type="ECO:0000256" key="6">
    <source>
        <dbReference type="ARBA" id="ARBA00023027"/>
    </source>
</evidence>
<keyword evidence="4 7" id="KW-0521">NADP</keyword>
<dbReference type="Pfam" id="PF00881">
    <property type="entry name" value="Nitroreductase"/>
    <property type="match status" value="1"/>
</dbReference>
<dbReference type="SUPFAM" id="SSF55469">
    <property type="entry name" value="FMN-dependent nitroreductase-like"/>
    <property type="match status" value="1"/>
</dbReference>
<keyword evidence="3 7" id="KW-0288">FMN</keyword>
<name>A0A7X6DEU1_9BURK</name>
<organism evidence="10 11">
    <name type="scientific">Ramlibacter lithotrophicus</name>
    <dbReference type="NCBI Taxonomy" id="2606681"/>
    <lineage>
        <taxon>Bacteria</taxon>
        <taxon>Pseudomonadati</taxon>
        <taxon>Pseudomonadota</taxon>
        <taxon>Betaproteobacteria</taxon>
        <taxon>Burkholderiales</taxon>
        <taxon>Comamonadaceae</taxon>
        <taxon>Ramlibacter</taxon>
    </lineage>
</organism>
<evidence type="ECO:0000256" key="4">
    <source>
        <dbReference type="ARBA" id="ARBA00022857"/>
    </source>
</evidence>
<evidence type="ECO:0000256" key="3">
    <source>
        <dbReference type="ARBA" id="ARBA00022643"/>
    </source>
</evidence>
<evidence type="ECO:0000256" key="5">
    <source>
        <dbReference type="ARBA" id="ARBA00023002"/>
    </source>
</evidence>
<evidence type="ECO:0000313" key="11">
    <source>
        <dbReference type="Proteomes" id="UP000521868"/>
    </source>
</evidence>
<proteinExistence type="inferred from homology"/>
<keyword evidence="5 7" id="KW-0560">Oxidoreductase</keyword>
<feature type="binding site" description="in other chain" evidence="8">
    <location>
        <begin position="157"/>
        <end position="159"/>
    </location>
    <ligand>
        <name>FMN</name>
        <dbReference type="ChEBI" id="CHEBI:58210"/>
        <note>ligand shared between dimeric partners</note>
    </ligand>
</feature>